<feature type="region of interest" description="Disordered" evidence="1">
    <location>
        <begin position="1"/>
        <end position="25"/>
    </location>
</feature>
<accession>A0A240F4T2</accession>
<organism evidence="2 3">
    <name type="scientific">Ochrobactrum phage POI1126</name>
    <dbReference type="NCBI Taxonomy" id="1932118"/>
    <lineage>
        <taxon>Viruses</taxon>
        <taxon>Duplodnaviria</taxon>
        <taxon>Heunggongvirae</taxon>
        <taxon>Uroviricota</taxon>
        <taxon>Caudoviricetes</taxon>
        <taxon>Namazuvirus</taxon>
        <taxon>Namazuvirus POI1126</taxon>
    </lineage>
</organism>
<evidence type="ECO:0000256" key="1">
    <source>
        <dbReference type="SAM" id="MobiDB-lite"/>
    </source>
</evidence>
<proteinExistence type="predicted"/>
<sequence length="37" mass="3662">MIVPVSAAKAESVEPASAPGEMGFPGNCSVSLAAEQE</sequence>
<gene>
    <name evidence="2" type="ORF">POI1126_29</name>
</gene>
<dbReference type="EMBL" id="KY417925">
    <property type="protein sequence ID" value="APU92957.1"/>
    <property type="molecule type" value="Genomic_DNA"/>
</dbReference>
<evidence type="ECO:0000313" key="2">
    <source>
        <dbReference type="EMBL" id="APU92957.1"/>
    </source>
</evidence>
<protein>
    <submittedName>
        <fullName evidence="2">Uncharacterized protein</fullName>
    </submittedName>
</protein>
<reference evidence="2 3" key="1">
    <citation type="journal article" date="2017" name="Front. Microbiol.">
        <title>Prevalence, Host Range, and Comparative Genomic Analysis of Temperate Ochrobactrum Phages.</title>
        <authorList>
            <person name="Jackel C."/>
            <person name="Hertwig S."/>
            <person name="Scholz H.C."/>
            <person name="Nockler K."/>
            <person name="Reetz J."/>
            <person name="Hammerl J.A."/>
        </authorList>
    </citation>
    <scope>NUCLEOTIDE SEQUENCE [LARGE SCALE GENOMIC DNA]</scope>
</reference>
<keyword evidence="3" id="KW-1185">Reference proteome</keyword>
<evidence type="ECO:0000313" key="3">
    <source>
        <dbReference type="Proteomes" id="UP000221249"/>
    </source>
</evidence>
<name>A0A240F4T2_9CAUD</name>
<dbReference type="Proteomes" id="UP000221249">
    <property type="component" value="Segment"/>
</dbReference>